<dbReference type="InterPro" id="IPR010982">
    <property type="entry name" value="Lambda_DNA-bd_dom_sf"/>
</dbReference>
<evidence type="ECO:0000259" key="1">
    <source>
        <dbReference type="PROSITE" id="PS50943"/>
    </source>
</evidence>
<dbReference type="EMBL" id="WOFV02000041">
    <property type="protein sequence ID" value="NAS18730.1"/>
    <property type="molecule type" value="Genomic_DNA"/>
</dbReference>
<sequence>MKGKLYYKLIKDKRNELDITQKQICDELNIQLEEYKKMESGDFIPKKSSLNKICTYLKLDINEIYMENFRDTKVISVMSNKGGVGKTSVTSSVSFCLAELGYKVLCIDADMQGNLTHSFNLETDEEKNLAIALKNELDLKDCIINSQYENLDFVVYNTALSAIDMLMFTKNAREYILKRILTNTINEGLYDFVVIDTNPSLSILNFNVINVTNYCIVPVQLGAFGLEGVGILLNFIDDAKQFNPNFIDYKLVINNYDSRKSITKKSQEWLEENYGDILLESIIRVDTNIENAQVGSMPVLAYNSNCRISNEFRLLTKEILKIIK</sequence>
<comment type="caution">
    <text evidence="4">The sequence shown here is derived from an EMBL/GenBank/DDBJ whole genome shotgun (WGS) entry which is preliminary data.</text>
</comment>
<dbReference type="SUPFAM" id="SSF52540">
    <property type="entry name" value="P-loop containing nucleoside triphosphate hydrolases"/>
    <property type="match status" value="1"/>
</dbReference>
<dbReference type="InterPro" id="IPR025669">
    <property type="entry name" value="AAA_dom"/>
</dbReference>
<feature type="domain" description="HTH cro/C1-type" evidence="1">
    <location>
        <begin position="10"/>
        <end position="64"/>
    </location>
</feature>
<accession>A0A2S7F529</accession>
<dbReference type="Gene3D" id="1.10.260.40">
    <property type="entry name" value="lambda repressor-like DNA-binding domains"/>
    <property type="match status" value="1"/>
</dbReference>
<dbReference type="Proteomes" id="UP000238081">
    <property type="component" value="Unassembled WGS sequence"/>
</dbReference>
<reference evidence="3 7" key="3">
    <citation type="submission" date="2020-01" db="EMBL/GenBank/DDBJ databases">
        <title>Genome sequence of a 1,3-propanediol producer, Clostridium butyricum S3.</title>
        <authorList>
            <person name="Zhou J."/>
        </authorList>
    </citation>
    <scope>NUCLEOTIDE SEQUENCE [LARGE SCALE GENOMIC DNA]</scope>
    <source>
        <strain evidence="3 7">S3</strain>
    </source>
</reference>
<evidence type="ECO:0000313" key="6">
    <source>
        <dbReference type="Proteomes" id="UP000321089"/>
    </source>
</evidence>
<dbReference type="PANTHER" id="PTHR13696">
    <property type="entry name" value="P-LOOP CONTAINING NUCLEOSIDE TRIPHOSPHATE HYDROLASE"/>
    <property type="match status" value="1"/>
</dbReference>
<evidence type="ECO:0000313" key="2">
    <source>
        <dbReference type="EMBL" id="GEQ20581.1"/>
    </source>
</evidence>
<dbReference type="CDD" id="cd02042">
    <property type="entry name" value="ParAB_family"/>
    <property type="match status" value="1"/>
</dbReference>
<dbReference type="GO" id="GO:0003677">
    <property type="term" value="F:DNA binding"/>
    <property type="evidence" value="ECO:0007669"/>
    <property type="project" value="InterPro"/>
</dbReference>
<dbReference type="PROSITE" id="PS50943">
    <property type="entry name" value="HTH_CROC1"/>
    <property type="match status" value="1"/>
</dbReference>
<protein>
    <submittedName>
        <fullName evidence="3 4">ATPase</fullName>
    </submittedName>
    <submittedName>
        <fullName evidence="2">Cobyric acid synthase CobQ</fullName>
    </submittedName>
</protein>
<dbReference type="CDD" id="cd00093">
    <property type="entry name" value="HTH_XRE"/>
    <property type="match status" value="1"/>
</dbReference>
<dbReference type="Pfam" id="PF01381">
    <property type="entry name" value="HTH_3"/>
    <property type="match status" value="1"/>
</dbReference>
<dbReference type="InterPro" id="IPR027417">
    <property type="entry name" value="P-loop_NTPase"/>
</dbReference>
<evidence type="ECO:0000313" key="5">
    <source>
        <dbReference type="Proteomes" id="UP000238081"/>
    </source>
</evidence>
<dbReference type="OrthoDB" id="9791162at2"/>
<dbReference type="EMBL" id="BKBC01000010">
    <property type="protein sequence ID" value="GEQ20581.1"/>
    <property type="molecule type" value="Genomic_DNA"/>
</dbReference>
<evidence type="ECO:0000313" key="4">
    <source>
        <dbReference type="EMBL" id="PPV12008.1"/>
    </source>
</evidence>
<dbReference type="EMBL" id="LRDH01000168">
    <property type="protein sequence ID" value="PPV12008.1"/>
    <property type="molecule type" value="Genomic_DNA"/>
</dbReference>
<dbReference type="SMART" id="SM00530">
    <property type="entry name" value="HTH_XRE"/>
    <property type="match status" value="1"/>
</dbReference>
<evidence type="ECO:0000313" key="7">
    <source>
        <dbReference type="Proteomes" id="UP000474042"/>
    </source>
</evidence>
<dbReference type="InterPro" id="IPR001387">
    <property type="entry name" value="Cro/C1-type_HTH"/>
</dbReference>
<dbReference type="AlphaFoldDB" id="A0A2S7F529"/>
<dbReference type="Proteomes" id="UP000321089">
    <property type="component" value="Unassembled WGS sequence"/>
</dbReference>
<proteinExistence type="predicted"/>
<dbReference type="KEGG" id="cbut:ATN24_18075"/>
<evidence type="ECO:0000313" key="3">
    <source>
        <dbReference type="EMBL" id="NAS18730.1"/>
    </source>
</evidence>
<reference evidence="4 5" key="1">
    <citation type="submission" date="2016-01" db="EMBL/GenBank/DDBJ databases">
        <title>Characterization of the Clostridium difficile lineages that are prevalent in Hong Kong and China.</title>
        <authorList>
            <person name="Kwok J.S.-L."/>
            <person name="Lam W.-Y."/>
            <person name="Ip M."/>
            <person name="Chan T.-F."/>
            <person name="Hawkey P.M."/>
            <person name="Tsui S.K.-W."/>
        </authorList>
    </citation>
    <scope>NUCLEOTIDE SEQUENCE [LARGE SCALE GENOMIC DNA]</scope>
    <source>
        <strain evidence="4 5">300064</strain>
    </source>
</reference>
<dbReference type="Proteomes" id="UP000474042">
    <property type="component" value="Unassembled WGS sequence"/>
</dbReference>
<name>A0A2S7F529_CLOBU</name>
<dbReference type="PANTHER" id="PTHR13696:SF99">
    <property type="entry name" value="COBYRINIC ACID AC-DIAMIDE SYNTHASE"/>
    <property type="match status" value="1"/>
</dbReference>
<dbReference type="InterPro" id="IPR050678">
    <property type="entry name" value="DNA_Partitioning_ATPase"/>
</dbReference>
<dbReference type="Gene3D" id="3.40.50.300">
    <property type="entry name" value="P-loop containing nucleotide triphosphate hydrolases"/>
    <property type="match status" value="1"/>
</dbReference>
<gene>
    <name evidence="4" type="ORF">AWN73_20085</name>
    <name evidence="2" type="ORF">CBU02nite_10870</name>
    <name evidence="3" type="ORF">GND98_012850</name>
</gene>
<organism evidence="4 5">
    <name type="scientific">Clostridium butyricum</name>
    <dbReference type="NCBI Taxonomy" id="1492"/>
    <lineage>
        <taxon>Bacteria</taxon>
        <taxon>Bacillati</taxon>
        <taxon>Bacillota</taxon>
        <taxon>Clostridia</taxon>
        <taxon>Eubacteriales</taxon>
        <taxon>Clostridiaceae</taxon>
        <taxon>Clostridium</taxon>
    </lineage>
</organism>
<dbReference type="Pfam" id="PF13614">
    <property type="entry name" value="AAA_31"/>
    <property type="match status" value="1"/>
</dbReference>
<dbReference type="SUPFAM" id="SSF47413">
    <property type="entry name" value="lambda repressor-like DNA-binding domains"/>
    <property type="match status" value="1"/>
</dbReference>
<reference evidence="2 6" key="2">
    <citation type="submission" date="2019-07" db="EMBL/GenBank/DDBJ databases">
        <title>Whole genome shotgun sequence of Clostridium butyricum NBRC 3858.</title>
        <authorList>
            <person name="Hosoyama A."/>
            <person name="Uohara A."/>
            <person name="Ohji S."/>
            <person name="Ichikawa N."/>
        </authorList>
    </citation>
    <scope>NUCLEOTIDE SEQUENCE [LARGE SCALE GENOMIC DNA]</scope>
    <source>
        <strain evidence="2 6">NBRC 3858</strain>
    </source>
</reference>
<dbReference type="RefSeq" id="WP_003430828.1">
    <property type="nucleotide sequence ID" value="NZ_BKBB01000005.1"/>
</dbReference>